<dbReference type="Proteomes" id="UP000240259">
    <property type="component" value="Unassembled WGS sequence"/>
</dbReference>
<dbReference type="InterPro" id="IPR012349">
    <property type="entry name" value="Split_barrel_FMN-bd"/>
</dbReference>
<sequence length="232" mass="25032">MYQPPHFQETRQEILHGLVRAHPLGLLISNGAQGGAEGPIANAIPFLLDAPSLPNADVPPKGRLRAHLAKANPQWRLLADNPLSPVLVVFQGADAYVTPSWYETKRETGKVVPTWNYAIVQVRGMVRVIEDGDWLAQQISDLTVSQEGGREAPWAVTDAPPAFIQSQIKGIIGLEIEISDISGKWKVSQNRPAADRIGVAEGLESEGTTAGEGSTASDMARMVRSWGGLDSK</sequence>
<protein>
    <submittedName>
        <fullName evidence="1">Transcriptional regulator</fullName>
    </submittedName>
</protein>
<dbReference type="EMBL" id="PZJX01000003">
    <property type="protein sequence ID" value="PTE12281.1"/>
    <property type="molecule type" value="Genomic_DNA"/>
</dbReference>
<reference evidence="1 2" key="1">
    <citation type="submission" date="2018-03" db="EMBL/GenBank/DDBJ databases">
        <title>Genome sequence of the symbiotic type strain Mesorhizobium helmanticense CSLC115NT isolated from Lotus corniculatus nodules.</title>
        <authorList>
            <person name="Sannazzaro A.I."/>
            <person name="Torres Tejerizo G.A."/>
            <person name="Dip D."/>
            <person name="Caballero M."/>
            <person name="Pistorio M."/>
            <person name="Estrella M.J."/>
        </authorList>
    </citation>
    <scope>NUCLEOTIDE SEQUENCE [LARGE SCALE GENOMIC DNA]</scope>
    <source>
        <strain evidence="1 2">CSLC115N</strain>
    </source>
</reference>
<name>A0A2T4J304_9HYPH</name>
<dbReference type="OrthoDB" id="9794948at2"/>
<dbReference type="InterPro" id="IPR007396">
    <property type="entry name" value="TR_PAI2-type"/>
</dbReference>
<keyword evidence="2" id="KW-1185">Reference proteome</keyword>
<proteinExistence type="predicted"/>
<dbReference type="PIRSF" id="PIRSF010372">
    <property type="entry name" value="PaiB"/>
    <property type="match status" value="1"/>
</dbReference>
<gene>
    <name evidence="1" type="ORF">C9427_01440</name>
</gene>
<evidence type="ECO:0000313" key="1">
    <source>
        <dbReference type="EMBL" id="PTE12281.1"/>
    </source>
</evidence>
<organism evidence="1 2">
    <name type="scientific">Mesorhizobium helmanticense</name>
    <dbReference type="NCBI Taxonomy" id="1776423"/>
    <lineage>
        <taxon>Bacteria</taxon>
        <taxon>Pseudomonadati</taxon>
        <taxon>Pseudomonadota</taxon>
        <taxon>Alphaproteobacteria</taxon>
        <taxon>Hyphomicrobiales</taxon>
        <taxon>Phyllobacteriaceae</taxon>
        <taxon>Mesorhizobium</taxon>
    </lineage>
</organism>
<dbReference type="PANTHER" id="PTHR35802:SF1">
    <property type="entry name" value="PROTEASE SYNTHASE AND SPORULATION PROTEIN PAI 2"/>
    <property type="match status" value="1"/>
</dbReference>
<dbReference type="Gene3D" id="2.30.110.10">
    <property type="entry name" value="Electron Transport, Fmn-binding Protein, Chain A"/>
    <property type="match status" value="1"/>
</dbReference>
<comment type="caution">
    <text evidence="1">The sequence shown here is derived from an EMBL/GenBank/DDBJ whole genome shotgun (WGS) entry which is preliminary data.</text>
</comment>
<dbReference type="SUPFAM" id="SSF50475">
    <property type="entry name" value="FMN-binding split barrel"/>
    <property type="match status" value="1"/>
</dbReference>
<dbReference type="AlphaFoldDB" id="A0A2T4J304"/>
<dbReference type="RefSeq" id="WP_107647450.1">
    <property type="nucleotide sequence ID" value="NZ_PZJX01000003.1"/>
</dbReference>
<accession>A0A2T4J304</accession>
<dbReference type="Pfam" id="PF04299">
    <property type="entry name" value="FMN_bind_2"/>
    <property type="match status" value="1"/>
</dbReference>
<evidence type="ECO:0000313" key="2">
    <source>
        <dbReference type="Proteomes" id="UP000240259"/>
    </source>
</evidence>
<dbReference type="PANTHER" id="PTHR35802">
    <property type="entry name" value="PROTEASE SYNTHASE AND SPORULATION PROTEIN PAI 2"/>
    <property type="match status" value="1"/>
</dbReference>